<dbReference type="InterPro" id="IPR027395">
    <property type="entry name" value="WH_DNA-bd_dom"/>
</dbReference>
<dbReference type="SUPFAM" id="SSF46785">
    <property type="entry name" value="Winged helix' DNA-binding domain"/>
    <property type="match status" value="1"/>
</dbReference>
<sequence length="98" mass="10307">MPVFDEVVHAPNRLQICAMLAAVGSAGFSVVRDDLGISDSALSKQVKVLQTVGYVKPAKTSGQAHRSTWLSPTAAGRDALAGHLAELRRIADPAQPES</sequence>
<protein>
    <submittedName>
        <fullName evidence="2">DNA-binding MarR family transcriptional regulator</fullName>
    </submittedName>
</protein>
<feature type="domain" description="Winged helix DNA-binding" evidence="1">
    <location>
        <begin position="13"/>
        <end position="90"/>
    </location>
</feature>
<dbReference type="AlphaFoldDB" id="A0A7X0U1K3"/>
<comment type="caution">
    <text evidence="2">The sequence shown here is derived from an EMBL/GenBank/DDBJ whole genome shotgun (WGS) entry which is preliminary data.</text>
</comment>
<dbReference type="Proteomes" id="UP000565579">
    <property type="component" value="Unassembled WGS sequence"/>
</dbReference>
<dbReference type="Pfam" id="PF13601">
    <property type="entry name" value="HTH_34"/>
    <property type="match status" value="1"/>
</dbReference>
<dbReference type="PANTHER" id="PTHR37318">
    <property type="entry name" value="BSL7504 PROTEIN"/>
    <property type="match status" value="1"/>
</dbReference>
<organism evidence="2 3">
    <name type="scientific">Nonomuraea rubra</name>
    <dbReference type="NCBI Taxonomy" id="46180"/>
    <lineage>
        <taxon>Bacteria</taxon>
        <taxon>Bacillati</taxon>
        <taxon>Actinomycetota</taxon>
        <taxon>Actinomycetes</taxon>
        <taxon>Streptosporangiales</taxon>
        <taxon>Streptosporangiaceae</taxon>
        <taxon>Nonomuraea</taxon>
    </lineage>
</organism>
<dbReference type="EMBL" id="JACHMI010000001">
    <property type="protein sequence ID" value="MBB6551776.1"/>
    <property type="molecule type" value="Genomic_DNA"/>
</dbReference>
<evidence type="ECO:0000313" key="3">
    <source>
        <dbReference type="Proteomes" id="UP000565579"/>
    </source>
</evidence>
<evidence type="ECO:0000259" key="1">
    <source>
        <dbReference type="Pfam" id="PF13601"/>
    </source>
</evidence>
<reference evidence="2 3" key="1">
    <citation type="submission" date="2020-08" db="EMBL/GenBank/DDBJ databases">
        <title>Sequencing the genomes of 1000 actinobacteria strains.</title>
        <authorList>
            <person name="Klenk H.-P."/>
        </authorList>
    </citation>
    <scope>NUCLEOTIDE SEQUENCE [LARGE SCALE GENOMIC DNA]</scope>
    <source>
        <strain evidence="2 3">DSM 43768</strain>
    </source>
</reference>
<gene>
    <name evidence="2" type="ORF">HD593_006571</name>
</gene>
<keyword evidence="2" id="KW-0238">DNA-binding</keyword>
<dbReference type="PANTHER" id="PTHR37318:SF1">
    <property type="entry name" value="BSL7504 PROTEIN"/>
    <property type="match status" value="1"/>
</dbReference>
<proteinExistence type="predicted"/>
<keyword evidence="3" id="KW-1185">Reference proteome</keyword>
<dbReference type="RefSeq" id="WP_312903866.1">
    <property type="nucleotide sequence ID" value="NZ_BAAAXY010000058.1"/>
</dbReference>
<dbReference type="GO" id="GO:0003677">
    <property type="term" value="F:DNA binding"/>
    <property type="evidence" value="ECO:0007669"/>
    <property type="project" value="UniProtKB-KW"/>
</dbReference>
<accession>A0A7X0U1K3</accession>
<dbReference type="InterPro" id="IPR036390">
    <property type="entry name" value="WH_DNA-bd_sf"/>
</dbReference>
<evidence type="ECO:0000313" key="2">
    <source>
        <dbReference type="EMBL" id="MBB6551776.1"/>
    </source>
</evidence>
<dbReference type="InterPro" id="IPR036388">
    <property type="entry name" value="WH-like_DNA-bd_sf"/>
</dbReference>
<name>A0A7X0U1K3_9ACTN</name>
<dbReference type="Gene3D" id="1.10.10.10">
    <property type="entry name" value="Winged helix-like DNA-binding domain superfamily/Winged helix DNA-binding domain"/>
    <property type="match status" value="1"/>
</dbReference>